<evidence type="ECO:0000313" key="2">
    <source>
        <dbReference type="Proteomes" id="UP000321797"/>
    </source>
</evidence>
<proteinExistence type="predicted"/>
<name>A0A5C7XLF6_9MYCO</name>
<dbReference type="Pfam" id="PF12686">
    <property type="entry name" value="DUF3800"/>
    <property type="match status" value="1"/>
</dbReference>
<dbReference type="Proteomes" id="UP000321797">
    <property type="component" value="Unassembled WGS sequence"/>
</dbReference>
<protein>
    <submittedName>
        <fullName evidence="1">DUF3800 domain-containing protein</fullName>
    </submittedName>
</protein>
<sequence length="214" mass="24162">MYADETGNLDYSPDGKDGATDYFGFGTAVFRDETHGEHLYGGLRLRARLESTGVLLPKGFHAVNDAKQTKGDMFNLIRQQAPRFDTTFLYKSNAYSSVKAKGEMYLYKMAWYLHFKEIALRVCSPQDELCVIVGTIATAARRNLAKAALEDVCQQVNRVITLCYWDAATSWGLQVADYGLWAVQRHLNGKNSQWFTDCVNPTLQSCYTPWGRKS</sequence>
<dbReference type="InterPro" id="IPR024524">
    <property type="entry name" value="DUF3800"/>
</dbReference>
<organism evidence="1 2">
    <name type="scientific">Mycolicibacter arupensis</name>
    <dbReference type="NCBI Taxonomy" id="342002"/>
    <lineage>
        <taxon>Bacteria</taxon>
        <taxon>Bacillati</taxon>
        <taxon>Actinomycetota</taxon>
        <taxon>Actinomycetes</taxon>
        <taxon>Mycobacteriales</taxon>
        <taxon>Mycobacteriaceae</taxon>
        <taxon>Mycolicibacter</taxon>
    </lineage>
</organism>
<dbReference type="AlphaFoldDB" id="A0A5C7XLF6"/>
<reference evidence="1 2" key="1">
    <citation type="submission" date="2018-09" db="EMBL/GenBank/DDBJ databases">
        <title>Metagenome Assembled Genomes from an Advanced Water Purification Facility.</title>
        <authorList>
            <person name="Stamps B.W."/>
            <person name="Spear J.R."/>
        </authorList>
    </citation>
    <scope>NUCLEOTIDE SEQUENCE [LARGE SCALE GENOMIC DNA]</scope>
    <source>
        <strain evidence="1">Bin_29_2</strain>
    </source>
</reference>
<evidence type="ECO:0000313" key="1">
    <source>
        <dbReference type="EMBL" id="TXI50307.1"/>
    </source>
</evidence>
<dbReference type="EMBL" id="SSGD01000157">
    <property type="protein sequence ID" value="TXI50307.1"/>
    <property type="molecule type" value="Genomic_DNA"/>
</dbReference>
<comment type="caution">
    <text evidence="1">The sequence shown here is derived from an EMBL/GenBank/DDBJ whole genome shotgun (WGS) entry which is preliminary data.</text>
</comment>
<gene>
    <name evidence="1" type="ORF">E6Q54_21480</name>
</gene>
<accession>A0A5C7XLF6</accession>